<protein>
    <submittedName>
        <fullName evidence="3">SDR family NAD(P)-dependent oxidoreductase</fullName>
    </submittedName>
</protein>
<proteinExistence type="inferred from homology"/>
<dbReference type="EMBL" id="JADCKB010000069">
    <property type="protein sequence ID" value="MBE5041296.1"/>
    <property type="molecule type" value="Genomic_DNA"/>
</dbReference>
<keyword evidence="4" id="KW-1185">Reference proteome</keyword>
<keyword evidence="2" id="KW-0560">Oxidoreductase</keyword>
<reference evidence="3" key="1">
    <citation type="submission" date="2020-10" db="EMBL/GenBank/DDBJ databases">
        <title>ChiBAC.</title>
        <authorList>
            <person name="Zenner C."/>
            <person name="Hitch T.C.A."/>
            <person name="Clavel T."/>
        </authorList>
    </citation>
    <scope>NUCLEOTIDE SEQUENCE</scope>
    <source>
        <strain evidence="3">DSM 107454</strain>
    </source>
</reference>
<evidence type="ECO:0000256" key="1">
    <source>
        <dbReference type="ARBA" id="ARBA00006484"/>
    </source>
</evidence>
<comment type="caution">
    <text evidence="3">The sequence shown here is derived from an EMBL/GenBank/DDBJ whole genome shotgun (WGS) entry which is preliminary data.</text>
</comment>
<dbReference type="SUPFAM" id="SSF51735">
    <property type="entry name" value="NAD(P)-binding Rossmann-fold domains"/>
    <property type="match status" value="1"/>
</dbReference>
<name>A0A9D5M0F0_9FIRM</name>
<gene>
    <name evidence="3" type="ORF">INF28_12645</name>
</gene>
<dbReference type="AlphaFoldDB" id="A0A9D5M0F0"/>
<sequence>MDFSGQTAIATGAASGMGLLFSQCFATLGGNVVMCDVNEKVLSEKVKEINADANGKAIGVICDVRKYEQVCAACDKAV</sequence>
<accession>A0A9D5M0F0</accession>
<dbReference type="InterPro" id="IPR002347">
    <property type="entry name" value="SDR_fam"/>
</dbReference>
<dbReference type="PANTHER" id="PTHR24322">
    <property type="entry name" value="PKSB"/>
    <property type="match status" value="1"/>
</dbReference>
<evidence type="ECO:0000313" key="4">
    <source>
        <dbReference type="Proteomes" id="UP000806542"/>
    </source>
</evidence>
<dbReference type="Pfam" id="PF00106">
    <property type="entry name" value="adh_short"/>
    <property type="match status" value="1"/>
</dbReference>
<evidence type="ECO:0000256" key="2">
    <source>
        <dbReference type="ARBA" id="ARBA00023002"/>
    </source>
</evidence>
<evidence type="ECO:0000313" key="3">
    <source>
        <dbReference type="EMBL" id="MBE5041296.1"/>
    </source>
</evidence>
<dbReference type="Proteomes" id="UP000806542">
    <property type="component" value="Unassembled WGS sequence"/>
</dbReference>
<dbReference type="InterPro" id="IPR036291">
    <property type="entry name" value="NAD(P)-bd_dom_sf"/>
</dbReference>
<dbReference type="PANTHER" id="PTHR24322:SF736">
    <property type="entry name" value="RETINOL DEHYDROGENASE 10"/>
    <property type="match status" value="1"/>
</dbReference>
<organism evidence="3 4">
    <name type="scientific">Ructibacterium gallinarum</name>
    <dbReference type="NCBI Taxonomy" id="2779355"/>
    <lineage>
        <taxon>Bacteria</taxon>
        <taxon>Bacillati</taxon>
        <taxon>Bacillota</taxon>
        <taxon>Clostridia</taxon>
        <taxon>Eubacteriales</taxon>
        <taxon>Oscillospiraceae</taxon>
        <taxon>Ructibacterium</taxon>
    </lineage>
</organism>
<comment type="similarity">
    <text evidence="1">Belongs to the short-chain dehydrogenases/reductases (SDR) family.</text>
</comment>
<dbReference type="Gene3D" id="3.40.50.720">
    <property type="entry name" value="NAD(P)-binding Rossmann-like Domain"/>
    <property type="match status" value="1"/>
</dbReference>
<feature type="non-terminal residue" evidence="3">
    <location>
        <position position="78"/>
    </location>
</feature>
<dbReference type="RefSeq" id="WP_226393821.1">
    <property type="nucleotide sequence ID" value="NZ_JADCKB010000069.1"/>
</dbReference>
<dbReference type="GO" id="GO:0016616">
    <property type="term" value="F:oxidoreductase activity, acting on the CH-OH group of donors, NAD or NADP as acceptor"/>
    <property type="evidence" value="ECO:0007669"/>
    <property type="project" value="TreeGrafter"/>
</dbReference>